<keyword evidence="1" id="KW-0472">Membrane</keyword>
<dbReference type="STRING" id="1344418.A0A1D2VGL5"/>
<dbReference type="InParanoid" id="A0A1D2VGL5"/>
<sequence>MSIIYKQNYIANLRKNTCSRVFRLANSKRFNNTLSSNILQTTYNSNTINNSNNNTSNDRQIDTDNINIPSTLSEHIFSKDQFFNHLKLNNPEKLKFKWLHFLKYILTFYKNGISSIINNKHLLNFEILNNFYYNKINYRNVNHVYPVLLNNTPQYIQNKLSPPQNGYDDDYEYESDNNNSNNRKKALERLLQDSIVIKHFNSTQNIKLFKKNTTIADLNHYLINEISISNIELTTLNKSKSQQKNFKVLNIKRNQYQLMLRTFDDLNKFYTFMFVTILFEEITPLIFYFFPGVFPNTCLLDFIQRKTYLNKYRSNNHTALLTNLNNILLNKKSIYQLNKREIVSLINSLNISLNSNILNNLPKFIIPIEILRDNLLNFKNEILIDNYLISTEENGVHLMNLDELFLACFKRGLIQNDQEINLINKIFKHNSQQELENDLTNLDVVKDLRSKLSKFIQDTKFK</sequence>
<reference evidence="3" key="1">
    <citation type="submission" date="2016-05" db="EMBL/GenBank/DDBJ databases">
        <title>Comparative genomics of biotechnologically important yeasts.</title>
        <authorList>
            <consortium name="DOE Joint Genome Institute"/>
            <person name="Riley R."/>
            <person name="Haridas S."/>
            <person name="Wolfe K.H."/>
            <person name="Lopes M.R."/>
            <person name="Hittinger C.T."/>
            <person name="Goker M."/>
            <person name="Salamov A."/>
            <person name="Wisecaver J."/>
            <person name="Long T.M."/>
            <person name="Aerts A.L."/>
            <person name="Barry K."/>
            <person name="Choi C."/>
            <person name="Clum A."/>
            <person name="Coughlan A.Y."/>
            <person name="Deshpande S."/>
            <person name="Douglass A.P."/>
            <person name="Hanson S.J."/>
            <person name="Klenk H.-P."/>
            <person name="Labutti K."/>
            <person name="Lapidus A."/>
            <person name="Lindquist E."/>
            <person name="Lipzen A."/>
            <person name="Meier-Kolthoff J.P."/>
            <person name="Ohm R.A."/>
            <person name="Otillar R.P."/>
            <person name="Pangilinan J."/>
            <person name="Peng Y."/>
            <person name="Rokas A."/>
            <person name="Rosa C.A."/>
            <person name="Scheuner C."/>
            <person name="Sibirny A.A."/>
            <person name="Slot J.C."/>
            <person name="Stielow J.B."/>
            <person name="Sun H."/>
            <person name="Kurtzman C.P."/>
            <person name="Blackwell M."/>
            <person name="Grigoriev I.V."/>
            <person name="Jeffries T.W."/>
        </authorList>
    </citation>
    <scope>NUCLEOTIDE SEQUENCE [LARGE SCALE GENOMIC DNA]</scope>
    <source>
        <strain evidence="3">DSM 1968</strain>
    </source>
</reference>
<dbReference type="AlphaFoldDB" id="A0A1D2VGL5"/>
<accession>A0A1D2VGL5</accession>
<evidence type="ECO:0008006" key="4">
    <source>
        <dbReference type="Google" id="ProtNLM"/>
    </source>
</evidence>
<dbReference type="RefSeq" id="XP_020046997.1">
    <property type="nucleotide sequence ID" value="XM_020194803.1"/>
</dbReference>
<protein>
    <recommendedName>
        <fullName evidence="4">Letm1 RBD domain-containing protein</fullName>
    </recommendedName>
</protein>
<keyword evidence="3" id="KW-1185">Reference proteome</keyword>
<dbReference type="GeneID" id="30968439"/>
<evidence type="ECO:0000313" key="3">
    <source>
        <dbReference type="Proteomes" id="UP000095038"/>
    </source>
</evidence>
<proteinExistence type="predicted"/>
<organism evidence="2 3">
    <name type="scientific">Ascoidea rubescens DSM 1968</name>
    <dbReference type="NCBI Taxonomy" id="1344418"/>
    <lineage>
        <taxon>Eukaryota</taxon>
        <taxon>Fungi</taxon>
        <taxon>Dikarya</taxon>
        <taxon>Ascomycota</taxon>
        <taxon>Saccharomycotina</taxon>
        <taxon>Saccharomycetes</taxon>
        <taxon>Ascoideaceae</taxon>
        <taxon>Ascoidea</taxon>
    </lineage>
</organism>
<dbReference type="EMBL" id="KV454481">
    <property type="protein sequence ID" value="ODV60690.1"/>
    <property type="molecule type" value="Genomic_DNA"/>
</dbReference>
<dbReference type="Proteomes" id="UP000095038">
    <property type="component" value="Unassembled WGS sequence"/>
</dbReference>
<evidence type="ECO:0000256" key="1">
    <source>
        <dbReference type="SAM" id="Phobius"/>
    </source>
</evidence>
<name>A0A1D2VGL5_9ASCO</name>
<keyword evidence="1" id="KW-1133">Transmembrane helix</keyword>
<evidence type="ECO:0000313" key="2">
    <source>
        <dbReference type="EMBL" id="ODV60690.1"/>
    </source>
</evidence>
<dbReference type="OrthoDB" id="73691at2759"/>
<gene>
    <name evidence="2" type="ORF">ASCRUDRAFT_8298</name>
</gene>
<keyword evidence="1" id="KW-0812">Transmembrane</keyword>
<feature type="transmembrane region" description="Helical" evidence="1">
    <location>
        <begin position="269"/>
        <end position="290"/>
    </location>
</feature>